<keyword evidence="3" id="KW-0731">Sigma factor</keyword>
<dbReference type="CDD" id="cd06171">
    <property type="entry name" value="Sigma70_r4"/>
    <property type="match status" value="1"/>
</dbReference>
<keyword evidence="4" id="KW-0238">DNA-binding</keyword>
<evidence type="ECO:0000313" key="8">
    <source>
        <dbReference type="EMBL" id="PHN06623.1"/>
    </source>
</evidence>
<dbReference type="SUPFAM" id="SSF88946">
    <property type="entry name" value="Sigma2 domain of RNA polymerase sigma factors"/>
    <property type="match status" value="1"/>
</dbReference>
<dbReference type="InterPro" id="IPR013325">
    <property type="entry name" value="RNA_pol_sigma_r2"/>
</dbReference>
<keyword evidence="5" id="KW-0804">Transcription</keyword>
<feature type="domain" description="RNA polymerase sigma factor 70 region 4 type 2" evidence="7">
    <location>
        <begin position="143"/>
        <end position="194"/>
    </location>
</feature>
<evidence type="ECO:0000256" key="2">
    <source>
        <dbReference type="ARBA" id="ARBA00023015"/>
    </source>
</evidence>
<evidence type="ECO:0000256" key="3">
    <source>
        <dbReference type="ARBA" id="ARBA00023082"/>
    </source>
</evidence>
<dbReference type="InterPro" id="IPR013249">
    <property type="entry name" value="RNA_pol_sigma70_r4_t2"/>
</dbReference>
<dbReference type="InterPro" id="IPR007627">
    <property type="entry name" value="RNA_pol_sigma70_r2"/>
</dbReference>
<keyword evidence="9" id="KW-1185">Reference proteome</keyword>
<dbReference type="InterPro" id="IPR039425">
    <property type="entry name" value="RNA_pol_sigma-70-like"/>
</dbReference>
<dbReference type="Gene3D" id="1.10.1740.10">
    <property type="match status" value="1"/>
</dbReference>
<keyword evidence="2" id="KW-0805">Transcription regulation</keyword>
<dbReference type="InterPro" id="IPR014284">
    <property type="entry name" value="RNA_pol_sigma-70_dom"/>
</dbReference>
<dbReference type="Gene3D" id="1.10.10.10">
    <property type="entry name" value="Winged helix-like DNA-binding domain superfamily/Winged helix DNA-binding domain"/>
    <property type="match status" value="1"/>
</dbReference>
<dbReference type="GO" id="GO:0003677">
    <property type="term" value="F:DNA binding"/>
    <property type="evidence" value="ECO:0007669"/>
    <property type="project" value="UniProtKB-KW"/>
</dbReference>
<evidence type="ECO:0000256" key="4">
    <source>
        <dbReference type="ARBA" id="ARBA00023125"/>
    </source>
</evidence>
<dbReference type="PANTHER" id="PTHR43133">
    <property type="entry name" value="RNA POLYMERASE ECF-TYPE SIGMA FACTO"/>
    <property type="match status" value="1"/>
</dbReference>
<protein>
    <submittedName>
        <fullName evidence="8">RNA polymerase subunit sigma-24</fullName>
    </submittedName>
</protein>
<dbReference type="Proteomes" id="UP000223913">
    <property type="component" value="Unassembled WGS sequence"/>
</dbReference>
<evidence type="ECO:0000256" key="5">
    <source>
        <dbReference type="ARBA" id="ARBA00023163"/>
    </source>
</evidence>
<gene>
    <name evidence="8" type="ORF">CRP01_10000</name>
</gene>
<reference evidence="8 9" key="1">
    <citation type="submission" date="2017-10" db="EMBL/GenBank/DDBJ databases">
        <title>The draft genome sequence of Lewinella nigricans NBRC 102662.</title>
        <authorList>
            <person name="Wang K."/>
        </authorList>
    </citation>
    <scope>NUCLEOTIDE SEQUENCE [LARGE SCALE GENOMIC DNA]</scope>
    <source>
        <strain evidence="8 9">NBRC 102662</strain>
    </source>
</reference>
<dbReference type="OrthoDB" id="9798255at2"/>
<dbReference type="GO" id="GO:0016987">
    <property type="term" value="F:sigma factor activity"/>
    <property type="evidence" value="ECO:0007669"/>
    <property type="project" value="UniProtKB-KW"/>
</dbReference>
<comment type="caution">
    <text evidence="8">The sequence shown here is derived from an EMBL/GenBank/DDBJ whole genome shotgun (WGS) entry which is preliminary data.</text>
</comment>
<dbReference type="Pfam" id="PF08281">
    <property type="entry name" value="Sigma70_r4_2"/>
    <property type="match status" value="1"/>
</dbReference>
<evidence type="ECO:0000259" key="7">
    <source>
        <dbReference type="Pfam" id="PF08281"/>
    </source>
</evidence>
<feature type="domain" description="RNA polymerase sigma-70 region 2" evidence="6">
    <location>
        <begin position="46"/>
        <end position="113"/>
    </location>
</feature>
<dbReference type="InterPro" id="IPR036388">
    <property type="entry name" value="WH-like_DNA-bd_sf"/>
</dbReference>
<dbReference type="GO" id="GO:0006352">
    <property type="term" value="P:DNA-templated transcription initiation"/>
    <property type="evidence" value="ECO:0007669"/>
    <property type="project" value="InterPro"/>
</dbReference>
<dbReference type="NCBIfam" id="TIGR02937">
    <property type="entry name" value="sigma70-ECF"/>
    <property type="match status" value="1"/>
</dbReference>
<dbReference type="InterPro" id="IPR013324">
    <property type="entry name" value="RNA_pol_sigma_r3/r4-like"/>
</dbReference>
<dbReference type="PANTHER" id="PTHR43133:SF8">
    <property type="entry name" value="RNA POLYMERASE SIGMA FACTOR HI_1459-RELATED"/>
    <property type="match status" value="1"/>
</dbReference>
<evidence type="ECO:0000313" key="9">
    <source>
        <dbReference type="Proteomes" id="UP000223913"/>
    </source>
</evidence>
<proteinExistence type="inferred from homology"/>
<name>A0A2D0NFR6_FLAN2</name>
<dbReference type="SUPFAM" id="SSF88659">
    <property type="entry name" value="Sigma3 and sigma4 domains of RNA polymerase sigma factors"/>
    <property type="match status" value="1"/>
</dbReference>
<dbReference type="AlphaFoldDB" id="A0A2D0NFR6"/>
<sequence length="204" mass="24078">MPSYSFGKKNKQDRSLRPVSNALEEWSDEQLMQGLSGGRLACGAALFERYHRPLINYFYRLCSRVDWSEDLGQITFERIIRYRHTYRVDLPFRAWMYQIARSQLADYYKRHGREMTGIYGEDHRFGQEAPVSRQMESREQEDTLQKALAALPSEYREVLILTRYQGMKYQEAGQTLGISEGAVKVKVHRAIQQLKVLYFKFDQE</sequence>
<dbReference type="Pfam" id="PF04542">
    <property type="entry name" value="Sigma70_r2"/>
    <property type="match status" value="1"/>
</dbReference>
<evidence type="ECO:0000259" key="6">
    <source>
        <dbReference type="Pfam" id="PF04542"/>
    </source>
</evidence>
<accession>A0A2D0NFR6</accession>
<dbReference type="EMBL" id="PDUD01000017">
    <property type="protein sequence ID" value="PHN06623.1"/>
    <property type="molecule type" value="Genomic_DNA"/>
</dbReference>
<comment type="similarity">
    <text evidence="1">Belongs to the sigma-70 factor family. ECF subfamily.</text>
</comment>
<dbReference type="RefSeq" id="WP_099149879.1">
    <property type="nucleotide sequence ID" value="NZ_PDUD01000017.1"/>
</dbReference>
<organism evidence="8 9">
    <name type="scientific">Flavilitoribacter nigricans (strain ATCC 23147 / DSM 23189 / NBRC 102662 / NCIMB 1420 / SS-2)</name>
    <name type="common">Lewinella nigricans</name>
    <dbReference type="NCBI Taxonomy" id="1122177"/>
    <lineage>
        <taxon>Bacteria</taxon>
        <taxon>Pseudomonadati</taxon>
        <taxon>Bacteroidota</taxon>
        <taxon>Saprospiria</taxon>
        <taxon>Saprospirales</taxon>
        <taxon>Lewinellaceae</taxon>
        <taxon>Flavilitoribacter</taxon>
    </lineage>
</organism>
<evidence type="ECO:0000256" key="1">
    <source>
        <dbReference type="ARBA" id="ARBA00010641"/>
    </source>
</evidence>